<dbReference type="PANTHER" id="PTHR31674">
    <property type="entry name" value="B3 DOMAIN-CONTAINING PROTEIN REM-LIKE 3-RELATED"/>
    <property type="match status" value="1"/>
</dbReference>
<dbReference type="SMART" id="SM01019">
    <property type="entry name" value="B3"/>
    <property type="match status" value="1"/>
</dbReference>
<dbReference type="SUPFAM" id="SSF101936">
    <property type="entry name" value="DNA-binding pseudobarrel domain"/>
    <property type="match status" value="1"/>
</dbReference>
<evidence type="ECO:0000256" key="2">
    <source>
        <dbReference type="ARBA" id="ARBA00023015"/>
    </source>
</evidence>
<dbReference type="InParanoid" id="A0A251UJP6"/>
<comment type="subcellular location">
    <subcellularLocation>
        <location evidence="1">Nucleus</location>
    </subcellularLocation>
</comment>
<organism evidence="9 10">
    <name type="scientific">Helianthus annuus</name>
    <name type="common">Common sunflower</name>
    <dbReference type="NCBI Taxonomy" id="4232"/>
    <lineage>
        <taxon>Eukaryota</taxon>
        <taxon>Viridiplantae</taxon>
        <taxon>Streptophyta</taxon>
        <taxon>Embryophyta</taxon>
        <taxon>Tracheophyta</taxon>
        <taxon>Spermatophyta</taxon>
        <taxon>Magnoliopsida</taxon>
        <taxon>eudicotyledons</taxon>
        <taxon>Gunneridae</taxon>
        <taxon>Pentapetalae</taxon>
        <taxon>asterids</taxon>
        <taxon>campanulids</taxon>
        <taxon>Asterales</taxon>
        <taxon>Asteraceae</taxon>
        <taxon>Asteroideae</taxon>
        <taxon>Heliantheae alliance</taxon>
        <taxon>Heliantheae</taxon>
        <taxon>Helianthus</taxon>
    </lineage>
</organism>
<evidence type="ECO:0000313" key="9">
    <source>
        <dbReference type="EMBL" id="OTG23568.1"/>
    </source>
</evidence>
<dbReference type="CDD" id="cd10017">
    <property type="entry name" value="B3_DNA"/>
    <property type="match status" value="1"/>
</dbReference>
<dbReference type="Pfam" id="PF02362">
    <property type="entry name" value="B3"/>
    <property type="match status" value="1"/>
</dbReference>
<name>A0A251UJP6_HELAN</name>
<dbReference type="Gene3D" id="2.40.330.10">
    <property type="entry name" value="DNA-binding pseudobarrel domain"/>
    <property type="match status" value="1"/>
</dbReference>
<evidence type="ECO:0000313" key="8">
    <source>
        <dbReference type="EMBL" id="KAF5803953.1"/>
    </source>
</evidence>
<keyword evidence="5" id="KW-0539">Nucleus</keyword>
<sequence length="278" mass="32211">MQMAPFMKKIKQMVPSFYKILLDPPAHQMSLQPDFVMRNKIPNGEIIQYANGGYSWRLKINHISDGYLSSNRSNNVVQEDIMSDSCDEDGEKGGDEEEKEEDDDSYWLTNVWNNLVDILLDSGDESDVDEEEKEDDDVTYDYDNDDNDDDDDYDDGNSEEEKSDDDPFFVSILTGGDRILLLFPVEFARSARINRQGTMTVKNLDGTERVMGLRLDTKSKPKRYYLSTGWQRFWQENNLSEGDKCEFKFIRSERKLLLAKVTKKKTKVVKRARGRRGS</sequence>
<keyword evidence="10" id="KW-1185">Reference proteome</keyword>
<evidence type="ECO:0000313" key="10">
    <source>
        <dbReference type="Proteomes" id="UP000215914"/>
    </source>
</evidence>
<feature type="region of interest" description="Disordered" evidence="6">
    <location>
        <begin position="79"/>
        <end position="104"/>
    </location>
</feature>
<dbReference type="GO" id="GO:0003677">
    <property type="term" value="F:DNA binding"/>
    <property type="evidence" value="ECO:0007669"/>
    <property type="project" value="UniProtKB-KW"/>
</dbReference>
<evidence type="ECO:0000256" key="4">
    <source>
        <dbReference type="ARBA" id="ARBA00023163"/>
    </source>
</evidence>
<reference evidence="9" key="2">
    <citation type="submission" date="2017-02" db="EMBL/GenBank/DDBJ databases">
        <title>Sunflower complete genome.</title>
        <authorList>
            <person name="Langlade N."/>
            <person name="Munos S."/>
        </authorList>
    </citation>
    <scope>NUCLEOTIDE SEQUENCE [LARGE SCALE GENOMIC DNA]</scope>
    <source>
        <tissue evidence="9">Leaves</tissue>
    </source>
</reference>
<feature type="region of interest" description="Disordered" evidence="6">
    <location>
        <begin position="123"/>
        <end position="167"/>
    </location>
</feature>
<evidence type="ECO:0000256" key="1">
    <source>
        <dbReference type="ARBA" id="ARBA00004123"/>
    </source>
</evidence>
<dbReference type="EMBL" id="CM007895">
    <property type="protein sequence ID" value="OTG23568.1"/>
    <property type="molecule type" value="Genomic_DNA"/>
</dbReference>
<dbReference type="PROSITE" id="PS50863">
    <property type="entry name" value="B3"/>
    <property type="match status" value="1"/>
</dbReference>
<keyword evidence="3 9" id="KW-0238">DNA-binding</keyword>
<evidence type="ECO:0000256" key="6">
    <source>
        <dbReference type="SAM" id="MobiDB-lite"/>
    </source>
</evidence>
<dbReference type="InterPro" id="IPR015300">
    <property type="entry name" value="DNA-bd_pseudobarrel_sf"/>
</dbReference>
<dbReference type="InterPro" id="IPR003340">
    <property type="entry name" value="B3_DNA-bd"/>
</dbReference>
<evidence type="ECO:0000259" key="7">
    <source>
        <dbReference type="PROSITE" id="PS50863"/>
    </source>
</evidence>
<feature type="domain" description="TF-B3" evidence="7">
    <location>
        <begin position="166"/>
        <end position="264"/>
    </location>
</feature>
<accession>A0A251UJP6</accession>
<evidence type="ECO:0000256" key="5">
    <source>
        <dbReference type="ARBA" id="ARBA00023242"/>
    </source>
</evidence>
<keyword evidence="2" id="KW-0805">Transcription regulation</keyword>
<dbReference type="PANTHER" id="PTHR31674:SF25">
    <property type="entry name" value="B3 DOMAIN-CONTAINING TRANSCRIPTION FACTOR VRN1-LIKE"/>
    <property type="match status" value="1"/>
</dbReference>
<reference evidence="8" key="3">
    <citation type="submission" date="2020-06" db="EMBL/GenBank/DDBJ databases">
        <title>Helianthus annuus Genome sequencing and assembly Release 2.</title>
        <authorList>
            <person name="Gouzy J."/>
            <person name="Langlade N."/>
            <person name="Munos S."/>
        </authorList>
    </citation>
    <scope>NUCLEOTIDE SEQUENCE</scope>
    <source>
        <tissue evidence="8">Leaves</tissue>
    </source>
</reference>
<dbReference type="STRING" id="4232.A0A251UJP6"/>
<reference evidence="8 10" key="1">
    <citation type="journal article" date="2017" name="Nature">
        <title>The sunflower genome provides insights into oil metabolism, flowering and Asterid evolution.</title>
        <authorList>
            <person name="Badouin H."/>
            <person name="Gouzy J."/>
            <person name="Grassa C.J."/>
            <person name="Murat F."/>
            <person name="Staton S.E."/>
            <person name="Cottret L."/>
            <person name="Lelandais-Briere C."/>
            <person name="Owens G.L."/>
            <person name="Carrere S."/>
            <person name="Mayjonade B."/>
            <person name="Legrand L."/>
            <person name="Gill N."/>
            <person name="Kane N.C."/>
            <person name="Bowers J.E."/>
            <person name="Hubner S."/>
            <person name="Bellec A."/>
            <person name="Berard A."/>
            <person name="Berges H."/>
            <person name="Blanchet N."/>
            <person name="Boniface M.C."/>
            <person name="Brunel D."/>
            <person name="Catrice O."/>
            <person name="Chaidir N."/>
            <person name="Claudel C."/>
            <person name="Donnadieu C."/>
            <person name="Faraut T."/>
            <person name="Fievet G."/>
            <person name="Helmstetter N."/>
            <person name="King M."/>
            <person name="Knapp S.J."/>
            <person name="Lai Z."/>
            <person name="Le Paslier M.C."/>
            <person name="Lippi Y."/>
            <person name="Lorenzon L."/>
            <person name="Mandel J.R."/>
            <person name="Marage G."/>
            <person name="Marchand G."/>
            <person name="Marquand E."/>
            <person name="Bret-Mestries E."/>
            <person name="Morien E."/>
            <person name="Nambeesan S."/>
            <person name="Nguyen T."/>
            <person name="Pegot-Espagnet P."/>
            <person name="Pouilly N."/>
            <person name="Raftis F."/>
            <person name="Sallet E."/>
            <person name="Schiex T."/>
            <person name="Thomas J."/>
            <person name="Vandecasteele C."/>
            <person name="Vares D."/>
            <person name="Vear F."/>
            <person name="Vautrin S."/>
            <person name="Crespi M."/>
            <person name="Mangin B."/>
            <person name="Burke J.M."/>
            <person name="Salse J."/>
            <person name="Munos S."/>
            <person name="Vincourt P."/>
            <person name="Rieseberg L.H."/>
            <person name="Langlade N.B."/>
        </authorList>
    </citation>
    <scope>NUCLEOTIDE SEQUENCE [LARGE SCALE GENOMIC DNA]</scope>
    <source>
        <strain evidence="10">cv. SF193</strain>
        <tissue evidence="8">Leaves</tissue>
    </source>
</reference>
<dbReference type="EMBL" id="MNCJ02000321">
    <property type="protein sequence ID" value="KAF5803953.1"/>
    <property type="molecule type" value="Genomic_DNA"/>
</dbReference>
<evidence type="ECO:0000256" key="3">
    <source>
        <dbReference type="ARBA" id="ARBA00023125"/>
    </source>
</evidence>
<dbReference type="InterPro" id="IPR039218">
    <property type="entry name" value="REM_fam"/>
</dbReference>
<dbReference type="GO" id="GO:0005634">
    <property type="term" value="C:nucleus"/>
    <property type="evidence" value="ECO:0007669"/>
    <property type="project" value="UniProtKB-SubCell"/>
</dbReference>
<gene>
    <name evidence="9" type="ORF">HannXRQ_Chr06g0183971</name>
    <name evidence="8" type="ORF">HanXRQr2_Chr06g0277471</name>
</gene>
<protein>
    <submittedName>
        <fullName evidence="9">Putative DNA-binding pseudobarrel domain-containing protein</fullName>
    </submittedName>
    <submittedName>
        <fullName evidence="8">Transcription factor B3-Domain family</fullName>
    </submittedName>
</protein>
<proteinExistence type="predicted"/>
<dbReference type="Proteomes" id="UP000215914">
    <property type="component" value="Chromosome 6"/>
</dbReference>
<dbReference type="AlphaFoldDB" id="A0A251UJP6"/>
<keyword evidence="4" id="KW-0804">Transcription</keyword>
<dbReference type="Gramene" id="mRNA:HanXRQr2_Chr06g0277471">
    <property type="protein sequence ID" value="mRNA:HanXRQr2_Chr06g0277471"/>
    <property type="gene ID" value="HanXRQr2_Chr06g0277471"/>
</dbReference>
<feature type="compositionally biased region" description="Acidic residues" evidence="6">
    <location>
        <begin position="81"/>
        <end position="104"/>
    </location>
</feature>